<dbReference type="Pfam" id="PF06429">
    <property type="entry name" value="Flg_bbr_C"/>
    <property type="match status" value="1"/>
</dbReference>
<feature type="domain" description="Flagellar basal-body/hook protein C-terminal" evidence="2">
    <location>
        <begin position="84"/>
        <end position="125"/>
    </location>
</feature>
<comment type="caution">
    <text evidence="3">The sequence shown here is derived from an EMBL/GenBank/DDBJ whole genome shotgun (WGS) entry which is preliminary data.</text>
</comment>
<evidence type="ECO:0000259" key="2">
    <source>
        <dbReference type="Pfam" id="PF06429"/>
    </source>
</evidence>
<sequence>MSTTAAVEELARSMQRDLASVELSTFLVANAERMLPTGTESLYVGYVHGSDRLSFSDQLETLMGAVEVPTKKVYLPESDSADSAGYVRMVDVDVAKEFVEMSLTKRRYEAAIKVYNSISSMKATAREIGR</sequence>
<evidence type="ECO:0000313" key="4">
    <source>
        <dbReference type="Proteomes" id="UP000664293"/>
    </source>
</evidence>
<dbReference type="InterPro" id="IPR010930">
    <property type="entry name" value="Flg_bb/hook_C_dom"/>
</dbReference>
<accession>A0ABS3EA18</accession>
<keyword evidence="4" id="KW-1185">Reference proteome</keyword>
<dbReference type="RefSeq" id="WP_207003456.1">
    <property type="nucleotide sequence ID" value="NZ_JAEKJR010000002.1"/>
</dbReference>
<dbReference type="Proteomes" id="UP000664293">
    <property type="component" value="Unassembled WGS sequence"/>
</dbReference>
<evidence type="ECO:0000313" key="3">
    <source>
        <dbReference type="EMBL" id="MBN8432156.1"/>
    </source>
</evidence>
<reference evidence="3 4" key="1">
    <citation type="submission" date="2020-12" db="EMBL/GenBank/DDBJ databases">
        <title>Oil enriched cultivation method for isolating marine PHA-producing bacteria.</title>
        <authorList>
            <person name="Zheng W."/>
            <person name="Yu S."/>
            <person name="Huang Y."/>
        </authorList>
    </citation>
    <scope>NUCLEOTIDE SEQUENCE [LARGE SCALE GENOMIC DNA]</scope>
    <source>
        <strain evidence="3 4">SN0-2</strain>
    </source>
</reference>
<proteinExistence type="inferred from homology"/>
<protein>
    <recommendedName>
        <fullName evidence="2">Flagellar basal-body/hook protein C-terminal domain-containing protein</fullName>
    </recommendedName>
</protein>
<organism evidence="3 4">
    <name type="scientific">Microbulbifer salipaludis</name>
    <dbReference type="NCBI Taxonomy" id="187980"/>
    <lineage>
        <taxon>Bacteria</taxon>
        <taxon>Pseudomonadati</taxon>
        <taxon>Pseudomonadota</taxon>
        <taxon>Gammaproteobacteria</taxon>
        <taxon>Cellvibrionales</taxon>
        <taxon>Microbulbiferaceae</taxon>
        <taxon>Microbulbifer</taxon>
    </lineage>
</organism>
<gene>
    <name evidence="3" type="ORF">JF535_14990</name>
</gene>
<dbReference type="EMBL" id="JAEKJR010000002">
    <property type="protein sequence ID" value="MBN8432156.1"/>
    <property type="molecule type" value="Genomic_DNA"/>
</dbReference>
<name>A0ABS3EA18_9GAMM</name>
<evidence type="ECO:0000256" key="1">
    <source>
        <dbReference type="ARBA" id="ARBA00009677"/>
    </source>
</evidence>
<comment type="similarity">
    <text evidence="1">Belongs to the flagella basal body rod proteins family.</text>
</comment>